<dbReference type="PANTHER" id="PTHR43798">
    <property type="entry name" value="MONOACYLGLYCEROL LIPASE"/>
    <property type="match status" value="1"/>
</dbReference>
<dbReference type="GO" id="GO:0016020">
    <property type="term" value="C:membrane"/>
    <property type="evidence" value="ECO:0007669"/>
    <property type="project" value="TreeGrafter"/>
</dbReference>
<reference evidence="5 6" key="1">
    <citation type="journal article" date="2015" name="Stand. Genomic Sci.">
        <title>Genome sequence and description of the mosquitocidal and heavy metal tolerant strain Lysinibacillus sphaericus CBAM5.</title>
        <authorList>
            <person name="Pena-Montenegro T.D."/>
            <person name="Lozano L."/>
            <person name="Dussan J."/>
        </authorList>
    </citation>
    <scope>NUCLEOTIDE SEQUENCE [LARGE SCALE GENOMIC DNA]</scope>
    <source>
        <strain evidence="5">CBAM5</strain>
    </source>
</reference>
<dbReference type="EMBL" id="AYKQ01000013">
    <property type="protein sequence ID" value="EWH31682.1"/>
    <property type="molecule type" value="Genomic_DNA"/>
</dbReference>
<dbReference type="SUPFAM" id="SSF53474">
    <property type="entry name" value="alpha/beta-Hydrolases"/>
    <property type="match status" value="1"/>
</dbReference>
<gene>
    <name evidence="5" type="ORF">P799_16920</name>
</gene>
<dbReference type="InterPro" id="IPR029058">
    <property type="entry name" value="AB_hydrolase_fold"/>
</dbReference>
<sequence length="247" mass="28292">MLTDSFVKEVFVKRGEDLSIGVLCIHGFSGGPYEIEPFTTYLRTHTDWLIVEPTLSGHGEALHMDGFTAKHWLMDAELAIRSLAKKVEEIIVVGFSMGGIIALYLAKRYKVKKLVLLSAAAKYVSPKQLVKDFKLLATDAYHHNLTNNELFLRYRHKFNNVPLASTIEFMKLVKIVEPYYQHIQIPVFIVQGKQDGIVPFNTAQFLYDELASNHKILYFSDNGRHHICLEEDCSEWFPRVLLFLKGT</sequence>
<dbReference type="AlphaFoldDB" id="W7RIL2"/>
<dbReference type="InterPro" id="IPR022742">
    <property type="entry name" value="Hydrolase_4"/>
</dbReference>
<evidence type="ECO:0000313" key="5">
    <source>
        <dbReference type="EMBL" id="EWH31682.1"/>
    </source>
</evidence>
<feature type="active site" description="Charge relay system" evidence="2">
    <location>
        <position position="225"/>
    </location>
</feature>
<keyword evidence="1" id="KW-0378">Hydrolase</keyword>
<evidence type="ECO:0000256" key="2">
    <source>
        <dbReference type="PIRSR" id="PIRSR017388-1"/>
    </source>
</evidence>
<dbReference type="InterPro" id="IPR050266">
    <property type="entry name" value="AB_hydrolase_sf"/>
</dbReference>
<comment type="caution">
    <text evidence="5">The sequence shown here is derived from an EMBL/GenBank/DDBJ whole genome shotgun (WGS) entry which is preliminary data.</text>
</comment>
<dbReference type="GO" id="GO:0052689">
    <property type="term" value="F:carboxylic ester hydrolase activity"/>
    <property type="evidence" value="ECO:0007669"/>
    <property type="project" value="InterPro"/>
</dbReference>
<dbReference type="InterPro" id="IPR012354">
    <property type="entry name" value="Esterase_lipase"/>
</dbReference>
<accession>W7RIL2</accession>
<name>W7RIL2_LYSSH</name>
<dbReference type="Proteomes" id="UP000023555">
    <property type="component" value="Unassembled WGS sequence"/>
</dbReference>
<evidence type="ECO:0000259" key="4">
    <source>
        <dbReference type="Pfam" id="PF12146"/>
    </source>
</evidence>
<feature type="binding site" evidence="3">
    <location>
        <position position="97"/>
    </location>
    <ligand>
        <name>substrate</name>
    </ligand>
</feature>
<evidence type="ECO:0000256" key="1">
    <source>
        <dbReference type="ARBA" id="ARBA00022801"/>
    </source>
</evidence>
<feature type="domain" description="Serine aminopeptidase S33" evidence="4">
    <location>
        <begin position="47"/>
        <end position="232"/>
    </location>
</feature>
<protein>
    <submittedName>
        <fullName evidence="5">Carboxylesterase</fullName>
    </submittedName>
</protein>
<dbReference type="PIRSF" id="PIRSF017388">
    <property type="entry name" value="Esterase_lipase"/>
    <property type="match status" value="1"/>
</dbReference>
<evidence type="ECO:0000256" key="3">
    <source>
        <dbReference type="PIRSR" id="PIRSR017388-2"/>
    </source>
</evidence>
<dbReference type="ESTHER" id="lyssh-a0a081knj0">
    <property type="family name" value="CarbLipBact_2"/>
</dbReference>
<dbReference type="Pfam" id="PF12146">
    <property type="entry name" value="Hydrolase_4"/>
    <property type="match status" value="1"/>
</dbReference>
<feature type="active site" description="Charge relay system" evidence="2">
    <location>
        <position position="195"/>
    </location>
</feature>
<proteinExistence type="predicted"/>
<dbReference type="PANTHER" id="PTHR43798:SF31">
    <property type="entry name" value="AB HYDROLASE SUPERFAMILY PROTEIN YCLE"/>
    <property type="match status" value="1"/>
</dbReference>
<feature type="binding site" evidence="3">
    <location>
        <position position="28"/>
    </location>
    <ligand>
        <name>substrate</name>
    </ligand>
</feature>
<evidence type="ECO:0000313" key="6">
    <source>
        <dbReference type="Proteomes" id="UP000023555"/>
    </source>
</evidence>
<dbReference type="Gene3D" id="3.40.50.1820">
    <property type="entry name" value="alpha/beta hydrolase"/>
    <property type="match status" value="1"/>
</dbReference>
<organism evidence="5 6">
    <name type="scientific">Lysinibacillus sphaericus CBAM5</name>
    <dbReference type="NCBI Taxonomy" id="1400869"/>
    <lineage>
        <taxon>Bacteria</taxon>
        <taxon>Bacillati</taxon>
        <taxon>Bacillota</taxon>
        <taxon>Bacilli</taxon>
        <taxon>Bacillales</taxon>
        <taxon>Bacillaceae</taxon>
        <taxon>Lysinibacillus</taxon>
    </lineage>
</organism>
<feature type="active site" description="Nucleophile" evidence="2">
    <location>
        <position position="96"/>
    </location>
</feature>
<dbReference type="HOGENOM" id="CLU_076594_0_2_9"/>